<dbReference type="Pfam" id="PF25873">
    <property type="entry name" value="WHD_MalT"/>
    <property type="match status" value="1"/>
</dbReference>
<dbReference type="Gene3D" id="1.25.40.10">
    <property type="entry name" value="Tetratricopeptide repeat domain"/>
    <property type="match status" value="1"/>
</dbReference>
<evidence type="ECO:0000313" key="4">
    <source>
        <dbReference type="Proteomes" id="UP001597380"/>
    </source>
</evidence>
<dbReference type="InterPro" id="IPR027417">
    <property type="entry name" value="P-loop_NTPase"/>
</dbReference>
<organism evidence="3 4">
    <name type="scientific">Corallincola platygyrae</name>
    <dbReference type="NCBI Taxonomy" id="1193278"/>
    <lineage>
        <taxon>Bacteria</taxon>
        <taxon>Pseudomonadati</taxon>
        <taxon>Pseudomonadota</taxon>
        <taxon>Gammaproteobacteria</taxon>
        <taxon>Alteromonadales</taxon>
        <taxon>Psychromonadaceae</taxon>
        <taxon>Corallincola</taxon>
    </lineage>
</organism>
<proteinExistence type="predicted"/>
<protein>
    <submittedName>
        <fullName evidence="3">AAA family ATPase</fullName>
    </submittedName>
</protein>
<evidence type="ECO:0000259" key="1">
    <source>
        <dbReference type="Pfam" id="PF13401"/>
    </source>
</evidence>
<dbReference type="SUPFAM" id="SSF48452">
    <property type="entry name" value="TPR-like"/>
    <property type="match status" value="1"/>
</dbReference>
<gene>
    <name evidence="3" type="ORF">ACFSJ3_13935</name>
</gene>
<dbReference type="SUPFAM" id="SSF52540">
    <property type="entry name" value="P-loop containing nucleoside triphosphate hydrolases"/>
    <property type="match status" value="1"/>
</dbReference>
<accession>A0ABW4XRE9</accession>
<evidence type="ECO:0000313" key="3">
    <source>
        <dbReference type="EMBL" id="MFD2097091.1"/>
    </source>
</evidence>
<feature type="domain" description="ORC1/DEAH AAA+ ATPase" evidence="1">
    <location>
        <begin position="43"/>
        <end position="159"/>
    </location>
</feature>
<dbReference type="RefSeq" id="WP_345339984.1">
    <property type="nucleotide sequence ID" value="NZ_BAABLI010000012.1"/>
</dbReference>
<sequence length="793" mass="90861">MMQKRFSNPTHVNLGDLWRFSPPQLPDPLVQKPRLLSEIIADKQPVAIIAPSGYGKTTLAAQLFSHWQGTHVWASFAEMELAMADLARTLVTAFHHALEFDLALMHRIKEGLVDDPRSLIELVITELQRHPTPTLLVLDNLTQLKSGELSEAIDRMLQAWPSQHKLVITSGSAHWLNLISPESRGKLSISDAEQLKFDRNELIQLLGDNLSPALQELALPFIEGSPALAWIIRNAQLSQQDLTDINSTEELVSRCQQKITAALPKDEKQFLLASSLTDYFNLTLVEQMLQQDCQALLPRLLKQQLLQGTNSDPSWFHFHKLWRFQFRQNLISQDPELARTLVRRAADWWMQHQQPRQAIYLAKTINDVALMQRLVAEHGWLMYQRGQHQLLKQTIELIPSSQRAKDPALLMVAAKVFLIDDMPASKLFLDQLETHIDGDGEASRAIQVSHACLRSTYALKAFDLPLLRKYARTAYELAPIAPDILTPSAYAALAELLWVEGEIDKARYLWLGALQEAKQRGYVVDQLWQAHFVATTFFYQGKPEAVREFYEEAHDAAQQHQLRYTDSLWCIYRTESEIALLRGDWQEAKRCNDQAMHITRNWPEEAQLPCLVLKALHHKATHGPDAEFDRQLETIEYLTYQYEHHPFVLCRAHQLLLSWWNSKGASGKIQDWLSLQLSQIHSQTLFDIHYRRNVAAAHFYCSNVEAAEELAEQAATLASSFTAAAESLSSHLLWLLCQDELSRSEINQFLERLSQQQRLGEIKLYCELYRPLLQHLSPSDDAYRLIMGRLPKS</sequence>
<name>A0ABW4XRE9_9GAMM</name>
<dbReference type="InterPro" id="IPR011990">
    <property type="entry name" value="TPR-like_helical_dom_sf"/>
</dbReference>
<dbReference type="Pfam" id="PF13401">
    <property type="entry name" value="AAA_22"/>
    <property type="match status" value="1"/>
</dbReference>
<dbReference type="InterPro" id="IPR059106">
    <property type="entry name" value="WHD_MalT"/>
</dbReference>
<dbReference type="Gene3D" id="3.40.50.300">
    <property type="entry name" value="P-loop containing nucleotide triphosphate hydrolases"/>
    <property type="match status" value="1"/>
</dbReference>
<keyword evidence="4" id="KW-1185">Reference proteome</keyword>
<feature type="domain" description="MalT-like winged helix" evidence="2">
    <location>
        <begin position="258"/>
        <end position="337"/>
    </location>
</feature>
<evidence type="ECO:0000259" key="2">
    <source>
        <dbReference type="Pfam" id="PF25873"/>
    </source>
</evidence>
<dbReference type="Proteomes" id="UP001597380">
    <property type="component" value="Unassembled WGS sequence"/>
</dbReference>
<reference evidence="4" key="1">
    <citation type="journal article" date="2019" name="Int. J. Syst. Evol. Microbiol.">
        <title>The Global Catalogue of Microorganisms (GCM) 10K type strain sequencing project: providing services to taxonomists for standard genome sequencing and annotation.</title>
        <authorList>
            <consortium name="The Broad Institute Genomics Platform"/>
            <consortium name="The Broad Institute Genome Sequencing Center for Infectious Disease"/>
            <person name="Wu L."/>
            <person name="Ma J."/>
        </authorList>
    </citation>
    <scope>NUCLEOTIDE SEQUENCE [LARGE SCALE GENOMIC DNA]</scope>
    <source>
        <strain evidence="4">CGMCC 1.10992</strain>
    </source>
</reference>
<dbReference type="InterPro" id="IPR049945">
    <property type="entry name" value="AAA_22"/>
</dbReference>
<comment type="caution">
    <text evidence="3">The sequence shown here is derived from an EMBL/GenBank/DDBJ whole genome shotgun (WGS) entry which is preliminary data.</text>
</comment>
<dbReference type="EMBL" id="JBHUHT010000016">
    <property type="protein sequence ID" value="MFD2097091.1"/>
    <property type="molecule type" value="Genomic_DNA"/>
</dbReference>